<dbReference type="InterPro" id="IPR013088">
    <property type="entry name" value="Znf_NHR/GATA"/>
</dbReference>
<feature type="compositionally biased region" description="Polar residues" evidence="2">
    <location>
        <begin position="200"/>
        <end position="218"/>
    </location>
</feature>
<evidence type="ECO:0000259" key="3">
    <source>
        <dbReference type="PROSITE" id="PS50114"/>
    </source>
</evidence>
<feature type="domain" description="GATA-type" evidence="3">
    <location>
        <begin position="254"/>
        <end position="290"/>
    </location>
</feature>
<evidence type="ECO:0000313" key="5">
    <source>
        <dbReference type="Proteomes" id="UP001465755"/>
    </source>
</evidence>
<dbReference type="GO" id="GO:0006355">
    <property type="term" value="P:regulation of DNA-templated transcription"/>
    <property type="evidence" value="ECO:0007669"/>
    <property type="project" value="InterPro"/>
</dbReference>
<dbReference type="Pfam" id="PF00320">
    <property type="entry name" value="GATA"/>
    <property type="match status" value="1"/>
</dbReference>
<keyword evidence="1" id="KW-0863">Zinc-finger</keyword>
<reference evidence="4 5" key="1">
    <citation type="journal article" date="2024" name="Nat. Commun.">
        <title>Phylogenomics reveals the evolutionary origins of lichenization in chlorophyte algae.</title>
        <authorList>
            <person name="Puginier C."/>
            <person name="Libourel C."/>
            <person name="Otte J."/>
            <person name="Skaloud P."/>
            <person name="Haon M."/>
            <person name="Grisel S."/>
            <person name="Petersen M."/>
            <person name="Berrin J.G."/>
            <person name="Delaux P.M."/>
            <person name="Dal Grande F."/>
            <person name="Keller J."/>
        </authorList>
    </citation>
    <scope>NUCLEOTIDE SEQUENCE [LARGE SCALE GENOMIC DNA]</scope>
    <source>
        <strain evidence="4 5">SAG 2036</strain>
    </source>
</reference>
<dbReference type="Proteomes" id="UP001465755">
    <property type="component" value="Unassembled WGS sequence"/>
</dbReference>
<sequence length="368" mass="40181">MRLLFSHTSAHFSFAFLHSRDPLSARLQRCSTDSTRKRKHDVLEVAPDSPKTPAATSKDPRRTGFTDGAYSPPPASTNHTYSARTRARIRAQARGDELTMLAATVLLGIASMPPAGETSPSPPTESASATRPQRRVRKPSRFDPSQEIKNEYTWPSETTDRARRAHKRKAESVEWAAPEIEPETNTQQFKRVVRRKTRATEPQTAEGNPIKTPQSATGVSKRKAEAMDAAAAEPEKTMGGARKNLHRKAPTKRSTGPKECSHCRTSTATTWRRYEGALLCNACGIYPRTHEGDPRPLDTGSKRAKRESSPEVNGTGNASNGPAPEACTSSPPIACNKPAPVAPTVDAAPQVWPWFRDALATVAPKADY</sequence>
<feature type="compositionally biased region" description="Polar residues" evidence="2">
    <location>
        <begin position="310"/>
        <end position="320"/>
    </location>
</feature>
<keyword evidence="1" id="KW-0862">Zinc</keyword>
<feature type="region of interest" description="Disordered" evidence="2">
    <location>
        <begin position="289"/>
        <end position="342"/>
    </location>
</feature>
<name>A0AAW1NQP7_9CHLO</name>
<organism evidence="4 5">
    <name type="scientific">Symbiochloris irregularis</name>
    <dbReference type="NCBI Taxonomy" id="706552"/>
    <lineage>
        <taxon>Eukaryota</taxon>
        <taxon>Viridiplantae</taxon>
        <taxon>Chlorophyta</taxon>
        <taxon>core chlorophytes</taxon>
        <taxon>Trebouxiophyceae</taxon>
        <taxon>Trebouxiales</taxon>
        <taxon>Trebouxiaceae</taxon>
        <taxon>Symbiochloris</taxon>
    </lineage>
</organism>
<dbReference type="Gene3D" id="3.30.50.10">
    <property type="entry name" value="Erythroid Transcription Factor GATA-1, subunit A"/>
    <property type="match status" value="1"/>
</dbReference>
<keyword evidence="5" id="KW-1185">Reference proteome</keyword>
<evidence type="ECO:0000256" key="1">
    <source>
        <dbReference type="PROSITE-ProRule" id="PRU00094"/>
    </source>
</evidence>
<feature type="compositionally biased region" description="Low complexity" evidence="2">
    <location>
        <begin position="113"/>
        <end position="130"/>
    </location>
</feature>
<gene>
    <name evidence="4" type="ORF">WJX73_000780</name>
</gene>
<dbReference type="AlphaFoldDB" id="A0AAW1NQP7"/>
<dbReference type="SMART" id="SM00401">
    <property type="entry name" value="ZnF_GATA"/>
    <property type="match status" value="1"/>
</dbReference>
<dbReference type="PROSITE" id="PS50114">
    <property type="entry name" value="GATA_ZN_FINGER_2"/>
    <property type="match status" value="1"/>
</dbReference>
<dbReference type="GO" id="GO:0043565">
    <property type="term" value="F:sequence-specific DNA binding"/>
    <property type="evidence" value="ECO:0007669"/>
    <property type="project" value="InterPro"/>
</dbReference>
<comment type="caution">
    <text evidence="4">The sequence shown here is derived from an EMBL/GenBank/DDBJ whole genome shotgun (WGS) entry which is preliminary data.</text>
</comment>
<keyword evidence="1" id="KW-0479">Metal-binding</keyword>
<protein>
    <recommendedName>
        <fullName evidence="3">GATA-type domain-containing protein</fullName>
    </recommendedName>
</protein>
<feature type="compositionally biased region" description="Basic and acidic residues" evidence="2">
    <location>
        <begin position="140"/>
        <end position="150"/>
    </location>
</feature>
<accession>A0AAW1NQP7</accession>
<dbReference type="InterPro" id="IPR000679">
    <property type="entry name" value="Znf_GATA"/>
</dbReference>
<dbReference type="CDD" id="cd00202">
    <property type="entry name" value="ZnF_GATA"/>
    <property type="match status" value="1"/>
</dbReference>
<dbReference type="GO" id="GO:0008270">
    <property type="term" value="F:zinc ion binding"/>
    <property type="evidence" value="ECO:0007669"/>
    <property type="project" value="UniProtKB-KW"/>
</dbReference>
<feature type="region of interest" description="Disordered" evidence="2">
    <location>
        <begin position="112"/>
        <end position="236"/>
    </location>
</feature>
<evidence type="ECO:0000256" key="2">
    <source>
        <dbReference type="SAM" id="MobiDB-lite"/>
    </source>
</evidence>
<dbReference type="SUPFAM" id="SSF57716">
    <property type="entry name" value="Glucocorticoid receptor-like (DNA-binding domain)"/>
    <property type="match status" value="1"/>
</dbReference>
<dbReference type="EMBL" id="JALJOQ010000133">
    <property type="protein sequence ID" value="KAK9794934.1"/>
    <property type="molecule type" value="Genomic_DNA"/>
</dbReference>
<evidence type="ECO:0000313" key="4">
    <source>
        <dbReference type="EMBL" id="KAK9794934.1"/>
    </source>
</evidence>
<feature type="region of interest" description="Disordered" evidence="2">
    <location>
        <begin position="31"/>
        <end position="84"/>
    </location>
</feature>
<proteinExistence type="predicted"/>